<accession>A0A061BMQ1</accession>
<evidence type="ECO:0000256" key="8">
    <source>
        <dbReference type="ARBA" id="ARBA00045670"/>
    </source>
</evidence>
<evidence type="ECO:0000256" key="9">
    <source>
        <dbReference type="PIRNR" id="PIRNR016089"/>
    </source>
</evidence>
<comment type="subcellular location">
    <subcellularLocation>
        <location evidence="1">Endoplasmic reticulum membrane</location>
        <topology evidence="1">Single-pass type II membrane protein</topology>
    </subcellularLocation>
</comment>
<protein>
    <recommendedName>
        <fullName evidence="9">Signal peptidase subunit 3</fullName>
    </recommendedName>
</protein>
<dbReference type="GO" id="GO:0045047">
    <property type="term" value="P:protein targeting to ER"/>
    <property type="evidence" value="ECO:0007669"/>
    <property type="project" value="TreeGrafter"/>
</dbReference>
<dbReference type="Pfam" id="PF04573">
    <property type="entry name" value="SPC22"/>
    <property type="match status" value="1"/>
</dbReference>
<comment type="similarity">
    <text evidence="2 9">Belongs to the SPCS3 family.</text>
</comment>
<dbReference type="PIRSF" id="PIRSF016089">
    <property type="entry name" value="SPC22"/>
    <property type="match status" value="1"/>
</dbReference>
<dbReference type="GO" id="GO:0005787">
    <property type="term" value="C:signal peptidase complex"/>
    <property type="evidence" value="ECO:0007669"/>
    <property type="project" value="UniProtKB-UniRule"/>
</dbReference>
<dbReference type="PANTHER" id="PTHR12804:SF0">
    <property type="entry name" value="SIGNAL PEPTIDASE COMPLEX SUBUNIT 3"/>
    <property type="match status" value="1"/>
</dbReference>
<dbReference type="EMBL" id="LK052952">
    <property type="protein sequence ID" value="CDR48355.1"/>
    <property type="molecule type" value="Genomic_DNA"/>
</dbReference>
<keyword evidence="7 9" id="KW-0472">Membrane</keyword>
<evidence type="ECO:0000256" key="4">
    <source>
        <dbReference type="ARBA" id="ARBA00022824"/>
    </source>
</evidence>
<organism evidence="10">
    <name type="scientific">Rhodotorula toruloides</name>
    <name type="common">Yeast</name>
    <name type="synonym">Rhodosporidium toruloides</name>
    <dbReference type="NCBI Taxonomy" id="5286"/>
    <lineage>
        <taxon>Eukaryota</taxon>
        <taxon>Fungi</taxon>
        <taxon>Dikarya</taxon>
        <taxon>Basidiomycota</taxon>
        <taxon>Pucciniomycotina</taxon>
        <taxon>Microbotryomycetes</taxon>
        <taxon>Sporidiobolales</taxon>
        <taxon>Sporidiobolaceae</taxon>
        <taxon>Rhodotorula</taxon>
    </lineage>
</organism>
<keyword evidence="4 9" id="KW-0256">Endoplasmic reticulum</keyword>
<evidence type="ECO:0000313" key="10">
    <source>
        <dbReference type="EMBL" id="CDR48355.1"/>
    </source>
</evidence>
<evidence type="ECO:0000256" key="7">
    <source>
        <dbReference type="ARBA" id="ARBA00023136"/>
    </source>
</evidence>
<keyword evidence="3" id="KW-0812">Transmembrane</keyword>
<dbReference type="GO" id="GO:0006465">
    <property type="term" value="P:signal peptide processing"/>
    <property type="evidence" value="ECO:0007669"/>
    <property type="project" value="UniProtKB-UniRule"/>
</dbReference>
<evidence type="ECO:0000256" key="1">
    <source>
        <dbReference type="ARBA" id="ARBA00004648"/>
    </source>
</evidence>
<gene>
    <name evidence="10" type="ORF">RHTO0S_17e01860g</name>
</gene>
<keyword evidence="6" id="KW-1133">Transmembrane helix</keyword>
<evidence type="ECO:0000256" key="6">
    <source>
        <dbReference type="ARBA" id="ARBA00022989"/>
    </source>
</evidence>
<evidence type="ECO:0000256" key="5">
    <source>
        <dbReference type="ARBA" id="ARBA00022968"/>
    </source>
</evidence>
<sequence length="179" mass="20198">MYSLAQRLSNISALATTVLLTLLTAISATTFLIPANLAPASLSVPHLNVLLGRSQHDWRAKEREFAFVKFDLKADLSPLFNWNTKQVFVYLTADYATPEYPDNTVVVWDRIVRSSRHARIDVQDGKQKYEFKEISSTFSNVSATFSLQYQVQPYVGVLTAGEVVRTEPIAFPAVRRRSQ</sequence>
<evidence type="ECO:0000256" key="3">
    <source>
        <dbReference type="ARBA" id="ARBA00022692"/>
    </source>
</evidence>
<dbReference type="OrthoDB" id="10261524at2759"/>
<reference evidence="10" key="1">
    <citation type="journal article" date="2014" name="Genome Announc.">
        <title>Draft genome sequence of Rhodosporidium toruloides CECT1137, an oleaginous yeast of biotechnological interest.</title>
        <authorList>
            <person name="Morin N."/>
            <person name="Calcas X."/>
            <person name="Devillers H."/>
            <person name="Durrens P."/>
            <person name="Sherman D.J."/>
            <person name="Nicaud J.-M."/>
            <person name="Neuveglise C."/>
        </authorList>
    </citation>
    <scope>NUCLEOTIDE SEQUENCE</scope>
    <source>
        <strain evidence="10">CECT1137</strain>
    </source>
</reference>
<evidence type="ECO:0000256" key="2">
    <source>
        <dbReference type="ARBA" id="ARBA00009289"/>
    </source>
</evidence>
<keyword evidence="5" id="KW-0735">Signal-anchor</keyword>
<comment type="function">
    <text evidence="8">Essential component of the signal peptidase complex (SPC) which catalyzes the cleavage of N-terminal signal sequences from nascent proteins as they are translocated into the lumen of the endoplasmic reticulum. Essential for the SPC catalytic activity, possibly by stabilizing and positioning the active center of the complex close to the lumenal surface. Essential for viability.</text>
</comment>
<dbReference type="PANTHER" id="PTHR12804">
    <property type="entry name" value="MICROSOMAL SIGNAL PEPTIDASE 23 KD SUBUNIT SPC22/23"/>
    <property type="match status" value="1"/>
</dbReference>
<proteinExistence type="inferred from homology"/>
<name>A0A061BMQ1_RHOTO</name>
<dbReference type="AlphaFoldDB" id="A0A061BMQ1"/>
<dbReference type="InterPro" id="IPR007653">
    <property type="entry name" value="SPC3"/>
</dbReference>